<reference evidence="1 2" key="1">
    <citation type="journal article" date="2014" name="Genome Biol.">
        <title>Transcriptome and methylome profiling reveals relics of genome dominance in the mesopolyploid Brassica oleracea.</title>
        <authorList>
            <person name="Parkin I.A."/>
            <person name="Koh C."/>
            <person name="Tang H."/>
            <person name="Robinson S.J."/>
            <person name="Kagale S."/>
            <person name="Clarke W.E."/>
            <person name="Town C.D."/>
            <person name="Nixon J."/>
            <person name="Krishnakumar V."/>
            <person name="Bidwell S.L."/>
            <person name="Denoeud F."/>
            <person name="Belcram H."/>
            <person name="Links M.G."/>
            <person name="Just J."/>
            <person name="Clarke C."/>
            <person name="Bender T."/>
            <person name="Huebert T."/>
            <person name="Mason A.S."/>
            <person name="Pires J.C."/>
            <person name="Barker G."/>
            <person name="Moore J."/>
            <person name="Walley P.G."/>
            <person name="Manoli S."/>
            <person name="Batley J."/>
            <person name="Edwards D."/>
            <person name="Nelson M.N."/>
            <person name="Wang X."/>
            <person name="Paterson A.H."/>
            <person name="King G."/>
            <person name="Bancroft I."/>
            <person name="Chalhoub B."/>
            <person name="Sharpe A.G."/>
        </authorList>
    </citation>
    <scope>NUCLEOTIDE SEQUENCE</scope>
    <source>
        <strain evidence="1 2">cv. TO1000</strain>
    </source>
</reference>
<dbReference type="Gramene" id="Bo2g097260.1">
    <property type="protein sequence ID" value="Bo2g097260.1"/>
    <property type="gene ID" value="Bo2g097260"/>
</dbReference>
<dbReference type="Proteomes" id="UP000032141">
    <property type="component" value="Chromosome C2"/>
</dbReference>
<evidence type="ECO:0000313" key="1">
    <source>
        <dbReference type="EnsemblPlants" id="Bo2g097260.1"/>
    </source>
</evidence>
<evidence type="ECO:0000313" key="2">
    <source>
        <dbReference type="Proteomes" id="UP000032141"/>
    </source>
</evidence>
<keyword evidence="2" id="KW-1185">Reference proteome</keyword>
<dbReference type="EnsemblPlants" id="Bo2g097260.1">
    <property type="protein sequence ID" value="Bo2g097260.1"/>
    <property type="gene ID" value="Bo2g097260"/>
</dbReference>
<name>A0A0D3AS00_BRAOL</name>
<organism evidence="1 2">
    <name type="scientific">Brassica oleracea var. oleracea</name>
    <dbReference type="NCBI Taxonomy" id="109376"/>
    <lineage>
        <taxon>Eukaryota</taxon>
        <taxon>Viridiplantae</taxon>
        <taxon>Streptophyta</taxon>
        <taxon>Embryophyta</taxon>
        <taxon>Tracheophyta</taxon>
        <taxon>Spermatophyta</taxon>
        <taxon>Magnoliopsida</taxon>
        <taxon>eudicotyledons</taxon>
        <taxon>Gunneridae</taxon>
        <taxon>Pentapetalae</taxon>
        <taxon>rosids</taxon>
        <taxon>malvids</taxon>
        <taxon>Brassicales</taxon>
        <taxon>Brassicaceae</taxon>
        <taxon>Brassiceae</taxon>
        <taxon>Brassica</taxon>
    </lineage>
</organism>
<sequence>MKLYLGNIRCDVLLTEHDLLRKDILVFCGDLDINFVVTVFDPNTDFYGLSDIDSVVTDFDPNTDFISVRIRLKSQTGKTKADLSSHSLSPRVNLSLALNPSLLDLDISKA</sequence>
<accession>A0A0D3AS00</accession>
<protein>
    <submittedName>
        <fullName evidence="1">Uncharacterized protein</fullName>
    </submittedName>
</protein>
<proteinExistence type="predicted"/>
<dbReference type="HOGENOM" id="CLU_2174494_0_0_1"/>
<reference evidence="1" key="2">
    <citation type="submission" date="2015-03" db="UniProtKB">
        <authorList>
            <consortium name="EnsemblPlants"/>
        </authorList>
    </citation>
    <scope>IDENTIFICATION</scope>
</reference>
<dbReference type="AlphaFoldDB" id="A0A0D3AS00"/>